<proteinExistence type="predicted"/>
<accession>A0A811QSQ1</accession>
<organism evidence="1 2">
    <name type="scientific">Miscanthus lutarioriparius</name>
    <dbReference type="NCBI Taxonomy" id="422564"/>
    <lineage>
        <taxon>Eukaryota</taxon>
        <taxon>Viridiplantae</taxon>
        <taxon>Streptophyta</taxon>
        <taxon>Embryophyta</taxon>
        <taxon>Tracheophyta</taxon>
        <taxon>Spermatophyta</taxon>
        <taxon>Magnoliopsida</taxon>
        <taxon>Liliopsida</taxon>
        <taxon>Poales</taxon>
        <taxon>Poaceae</taxon>
        <taxon>PACMAD clade</taxon>
        <taxon>Panicoideae</taxon>
        <taxon>Andropogonodae</taxon>
        <taxon>Andropogoneae</taxon>
        <taxon>Saccharinae</taxon>
        <taxon>Miscanthus</taxon>
    </lineage>
</organism>
<dbReference type="AlphaFoldDB" id="A0A811QSQ1"/>
<dbReference type="Proteomes" id="UP000604825">
    <property type="component" value="Unassembled WGS sequence"/>
</dbReference>
<protein>
    <submittedName>
        <fullName evidence="1">Uncharacterized protein</fullName>
    </submittedName>
</protein>
<dbReference type="EMBL" id="CAJGYO010000011">
    <property type="protein sequence ID" value="CAD6259901.1"/>
    <property type="molecule type" value="Genomic_DNA"/>
</dbReference>
<keyword evidence="2" id="KW-1185">Reference proteome</keyword>
<gene>
    <name evidence="1" type="ORF">NCGR_LOCUS43338</name>
</gene>
<evidence type="ECO:0000313" key="2">
    <source>
        <dbReference type="Proteomes" id="UP000604825"/>
    </source>
</evidence>
<comment type="caution">
    <text evidence="1">The sequence shown here is derived from an EMBL/GenBank/DDBJ whole genome shotgun (WGS) entry which is preliminary data.</text>
</comment>
<name>A0A811QSQ1_9POAL</name>
<reference evidence="1" key="1">
    <citation type="submission" date="2020-10" db="EMBL/GenBank/DDBJ databases">
        <authorList>
            <person name="Han B."/>
            <person name="Lu T."/>
            <person name="Zhao Q."/>
            <person name="Huang X."/>
            <person name="Zhao Y."/>
        </authorList>
    </citation>
    <scope>NUCLEOTIDE SEQUENCE</scope>
</reference>
<sequence length="100" mass="10914">MATSQPAAPTPNGYGGGLRIAVRLDGDVAPAHGQVSETGSLSPCRSLAALQWGYCRSVARHPREQGGHYSSSQDMPRVRWLFRRSGEMGDRVYRLDASFH</sequence>
<evidence type="ECO:0000313" key="1">
    <source>
        <dbReference type="EMBL" id="CAD6259901.1"/>
    </source>
</evidence>